<protein>
    <submittedName>
        <fullName evidence="6">UDP-N-acetylmuramoyl-tripeptide--D-alanyl-D-alanine ligase</fullName>
    </submittedName>
</protein>
<dbReference type="EMBL" id="CP004393">
    <property type="protein sequence ID" value="AJE48857.1"/>
    <property type="molecule type" value="Genomic_DNA"/>
</dbReference>
<feature type="domain" description="Mur ligase central" evidence="5">
    <location>
        <begin position="127"/>
        <end position="324"/>
    </location>
</feature>
<gene>
    <name evidence="6" type="ORF">P73_4142</name>
</gene>
<dbReference type="InterPro" id="IPR013221">
    <property type="entry name" value="Mur_ligase_cen"/>
</dbReference>
<keyword evidence="3" id="KW-0067">ATP-binding</keyword>
<dbReference type="GO" id="GO:0016881">
    <property type="term" value="F:acid-amino acid ligase activity"/>
    <property type="evidence" value="ECO:0007669"/>
    <property type="project" value="InterPro"/>
</dbReference>
<keyword evidence="1 6" id="KW-0436">Ligase</keyword>
<dbReference type="InterPro" id="IPR036615">
    <property type="entry name" value="Mur_ligase_C_dom_sf"/>
</dbReference>
<evidence type="ECO:0000313" key="7">
    <source>
        <dbReference type="Proteomes" id="UP000031521"/>
    </source>
</evidence>
<keyword evidence="2" id="KW-0547">Nucleotide-binding</keyword>
<dbReference type="STRING" id="1208324.P73_4142"/>
<feature type="domain" description="Mur ligase C-terminal" evidence="4">
    <location>
        <begin position="359"/>
        <end position="475"/>
    </location>
</feature>
<evidence type="ECO:0000256" key="3">
    <source>
        <dbReference type="ARBA" id="ARBA00022840"/>
    </source>
</evidence>
<organism evidence="6 7">
    <name type="scientific">Celeribacter indicus</name>
    <dbReference type="NCBI Taxonomy" id="1208324"/>
    <lineage>
        <taxon>Bacteria</taxon>
        <taxon>Pseudomonadati</taxon>
        <taxon>Pseudomonadota</taxon>
        <taxon>Alphaproteobacteria</taxon>
        <taxon>Rhodobacterales</taxon>
        <taxon>Roseobacteraceae</taxon>
        <taxon>Celeribacter</taxon>
    </lineage>
</organism>
<evidence type="ECO:0000256" key="1">
    <source>
        <dbReference type="ARBA" id="ARBA00022598"/>
    </source>
</evidence>
<name>A0A0B5E957_9RHOB</name>
<dbReference type="InterPro" id="IPR004101">
    <property type="entry name" value="Mur_ligase_C"/>
</dbReference>
<dbReference type="GO" id="GO:0005524">
    <property type="term" value="F:ATP binding"/>
    <property type="evidence" value="ECO:0007669"/>
    <property type="project" value="UniProtKB-KW"/>
</dbReference>
<dbReference type="PANTHER" id="PTHR43024:SF1">
    <property type="entry name" value="UDP-N-ACETYLMURAMOYL-TRIPEPTIDE--D-ALANYL-D-ALANINE LIGASE"/>
    <property type="match status" value="1"/>
</dbReference>
<evidence type="ECO:0000256" key="2">
    <source>
        <dbReference type="ARBA" id="ARBA00022741"/>
    </source>
</evidence>
<dbReference type="SUPFAM" id="SSF53623">
    <property type="entry name" value="MurD-like peptide ligases, catalytic domain"/>
    <property type="match status" value="1"/>
</dbReference>
<dbReference type="Proteomes" id="UP000031521">
    <property type="component" value="Chromosome"/>
</dbReference>
<evidence type="ECO:0000259" key="4">
    <source>
        <dbReference type="Pfam" id="PF02875"/>
    </source>
</evidence>
<reference evidence="6 7" key="1">
    <citation type="journal article" date="2014" name="Int. J. Syst. Evol. Microbiol.">
        <title>Celeribacter indicus sp. nov., a polycyclic aromatic hydrocarbon-degrading bacterium from deep-sea sediment and reclassification of Huaishuia halophila as Celeribacter halophilus comb. nov.</title>
        <authorList>
            <person name="Lai Q."/>
            <person name="Cao J."/>
            <person name="Yuan J."/>
            <person name="Li F."/>
            <person name="Shao Z."/>
        </authorList>
    </citation>
    <scope>NUCLEOTIDE SEQUENCE [LARGE SCALE GENOMIC DNA]</scope>
    <source>
        <strain evidence="6">P73</strain>
    </source>
</reference>
<accession>A0A0B5E957</accession>
<sequence>MHDIALWTPYEISQATGGRWLIAPPADWAPRRVSYDVSGNMKDHICVLVHPSSWGRSRADASGAIPRLARQGAAAILVQKDHLLSVRASLGRLPASLPVCLVENTWTALRDMAHIARMRHGGKVFAVTGTVGKTTTREMIRHMAAGQGGATASAANNNNISGVHRTLASAGRSDAACVVEMGFGKPLDGVERSSRIAQPDVALLMTLDVAHFDMFSPEMLAKADGLELLLRCKSGIFSGLAPGGAAVINGDLPNFPLARALAARRTQRIHTFGTELHHDACPLAIESDISATRARVRVLGRTFDLLLKVPGRHMVMNALGALLALGVAGFDLDKAVSDLAEFTPVGGRARVFEADVGDGRRVTVVDDSFNATLASVRSCLDLLALARPRPGGRRIAVLGEIGHVGAREEAEHRALSEAVVRSGADTVFSWGPLMRALHDALPASLRGAHEDVSVEDLYAHVFSALQDGDVVVVKSGRGQNGLGDIRFRKFVSHLREGRPALEL</sequence>
<dbReference type="SUPFAM" id="SSF53244">
    <property type="entry name" value="MurD-like peptide ligases, peptide-binding domain"/>
    <property type="match status" value="1"/>
</dbReference>
<dbReference type="RefSeq" id="WP_043871054.1">
    <property type="nucleotide sequence ID" value="NZ_CP004393.1"/>
</dbReference>
<dbReference type="InterPro" id="IPR036565">
    <property type="entry name" value="Mur-like_cat_sf"/>
</dbReference>
<dbReference type="AlphaFoldDB" id="A0A0B5E957"/>
<dbReference type="Pfam" id="PF02875">
    <property type="entry name" value="Mur_ligase_C"/>
    <property type="match status" value="1"/>
</dbReference>
<evidence type="ECO:0000259" key="5">
    <source>
        <dbReference type="Pfam" id="PF08245"/>
    </source>
</evidence>
<dbReference type="Gene3D" id="3.90.190.20">
    <property type="entry name" value="Mur ligase, C-terminal domain"/>
    <property type="match status" value="1"/>
</dbReference>
<dbReference type="InterPro" id="IPR051046">
    <property type="entry name" value="MurCDEF_CellWall_CoF430Synth"/>
</dbReference>
<keyword evidence="7" id="KW-1185">Reference proteome</keyword>
<dbReference type="PANTHER" id="PTHR43024">
    <property type="entry name" value="UDP-N-ACETYLMURAMOYL-TRIPEPTIDE--D-ALANYL-D-ALANINE LIGASE"/>
    <property type="match status" value="1"/>
</dbReference>
<dbReference type="KEGG" id="cid:P73_4142"/>
<proteinExistence type="predicted"/>
<evidence type="ECO:0000313" key="6">
    <source>
        <dbReference type="EMBL" id="AJE48857.1"/>
    </source>
</evidence>
<dbReference type="Pfam" id="PF08245">
    <property type="entry name" value="Mur_ligase_M"/>
    <property type="match status" value="1"/>
</dbReference>
<dbReference type="HOGENOM" id="CLU_031507_4_1_5"/>
<dbReference type="Gene3D" id="3.40.1190.10">
    <property type="entry name" value="Mur-like, catalytic domain"/>
    <property type="match status" value="1"/>
</dbReference>